<proteinExistence type="predicted"/>
<dbReference type="GeneID" id="77803829"/>
<keyword evidence="2" id="KW-1185">Reference proteome</keyword>
<dbReference type="EMBL" id="CP110434">
    <property type="protein sequence ID" value="WAQ91356.1"/>
    <property type="molecule type" value="Genomic_DNA"/>
</dbReference>
<dbReference type="RefSeq" id="XP_053026911.1">
    <property type="nucleotide sequence ID" value="XM_053162934.1"/>
</dbReference>
<evidence type="ECO:0000313" key="2">
    <source>
        <dbReference type="Proteomes" id="UP001164743"/>
    </source>
</evidence>
<protein>
    <submittedName>
        <fullName evidence="1">Uncharacterized protein</fullName>
    </submittedName>
</protein>
<accession>A0ABY7D1A2</accession>
<gene>
    <name evidence="1" type="ORF">PtA15_14A239</name>
</gene>
<reference evidence="1" key="1">
    <citation type="submission" date="2022-10" db="EMBL/GenBank/DDBJ databases">
        <title>Puccinia triticina Genome sequencing and assembly.</title>
        <authorList>
            <person name="Li C."/>
        </authorList>
    </citation>
    <scope>NUCLEOTIDE SEQUENCE</scope>
    <source>
        <strain evidence="1">Pt15</strain>
    </source>
</reference>
<name>A0ABY7D1A2_9BASI</name>
<sequence length="228" mass="24781">MISDILQDWGSKNLGTPVAVGVGLTCEVTSIQSVHLYQLTFAKQTLYTQPILDQHRLSAHILRPSAAAEPKELEHRLCSCEPAEILDTCQRTQVVAPCPPPPIPNPAQATEGQLADQNRLLRAQLHLDLYLQKLGSVHKQNIGAAGLEAENQNLVRPPPPFPSLPHTDTNEFLEMASTRFTSTPSGIDRSSEASISTVMFAASTQTINPTTARLVVNRSADMTISTNI</sequence>
<evidence type="ECO:0000313" key="1">
    <source>
        <dbReference type="EMBL" id="WAQ91356.1"/>
    </source>
</evidence>
<dbReference type="Proteomes" id="UP001164743">
    <property type="component" value="Chromosome 14A"/>
</dbReference>
<organism evidence="1 2">
    <name type="scientific">Puccinia triticina</name>
    <dbReference type="NCBI Taxonomy" id="208348"/>
    <lineage>
        <taxon>Eukaryota</taxon>
        <taxon>Fungi</taxon>
        <taxon>Dikarya</taxon>
        <taxon>Basidiomycota</taxon>
        <taxon>Pucciniomycotina</taxon>
        <taxon>Pucciniomycetes</taxon>
        <taxon>Pucciniales</taxon>
        <taxon>Pucciniaceae</taxon>
        <taxon>Puccinia</taxon>
    </lineage>
</organism>